<dbReference type="Gene3D" id="3.40.50.2000">
    <property type="entry name" value="Glycogen Phosphorylase B"/>
    <property type="match status" value="1"/>
</dbReference>
<dbReference type="EMBL" id="SUYC01000008">
    <property type="protein sequence ID" value="MBE6270974.1"/>
    <property type="molecule type" value="Genomic_DNA"/>
</dbReference>
<name>A0A9D5P1B7_XYLRU</name>
<evidence type="ECO:0000313" key="2">
    <source>
        <dbReference type="EMBL" id="MBE6270974.1"/>
    </source>
</evidence>
<dbReference type="CDD" id="cd03801">
    <property type="entry name" value="GT4_PimA-like"/>
    <property type="match status" value="1"/>
</dbReference>
<sequence>MMRVLWFEVTTPSVYMSGGDPIGGWQDSLERIVRTISDLELIIAFVSEKQSEIKVIGGVTYVPIYTRWSFLERKVKKYWDLYVKKILPEARSIVEKYTPDLIQVFGTEWPFGQIAAYTDIPVIIHIMGAIVPYNNANYPPNYSIQGEVSLNWWNPMRLLHIWKKQRNSKNWEQWEKSTWRLVKYYMGRTQWDESLSRVMHPGRSYFHVDEALRLSFTRGDYSWTLPKDDKIRIMTIGCGSLWKGLDMMLKVAKILVDLGVDFEWNVAGNIPPELKRIVEHNEKACFEEYNIHIMGYKQPDDLIKYLCSSTIYVHTAYVENSPNSICEAQCLGVPVVSTNVGGIASLIRQNIDGLLVAANDPWQMADAIIELCKDKERLVCFSKSSKKKALARHDDEQIKLQLIECYRMVLENK</sequence>
<proteinExistence type="predicted"/>
<dbReference type="SUPFAM" id="SSF53756">
    <property type="entry name" value="UDP-Glycosyltransferase/glycogen phosphorylase"/>
    <property type="match status" value="1"/>
</dbReference>
<dbReference type="PANTHER" id="PTHR12526">
    <property type="entry name" value="GLYCOSYLTRANSFERASE"/>
    <property type="match status" value="1"/>
</dbReference>
<protein>
    <submittedName>
        <fullName evidence="2">Glycosyltransferase family 4 protein</fullName>
    </submittedName>
</protein>
<gene>
    <name evidence="2" type="ORF">E7101_08490</name>
</gene>
<comment type="caution">
    <text evidence="2">The sequence shown here is derived from an EMBL/GenBank/DDBJ whole genome shotgun (WGS) entry which is preliminary data.</text>
</comment>
<dbReference type="AlphaFoldDB" id="A0A9D5P1B7"/>
<feature type="domain" description="Glycosyl transferase family 1" evidence="1">
    <location>
        <begin position="227"/>
        <end position="387"/>
    </location>
</feature>
<evidence type="ECO:0000313" key="3">
    <source>
        <dbReference type="Proteomes" id="UP000806522"/>
    </source>
</evidence>
<accession>A0A9D5P1B7</accession>
<dbReference type="Proteomes" id="UP000806522">
    <property type="component" value="Unassembled WGS sequence"/>
</dbReference>
<dbReference type="InterPro" id="IPR001296">
    <property type="entry name" value="Glyco_trans_1"/>
</dbReference>
<reference evidence="2" key="1">
    <citation type="submission" date="2019-04" db="EMBL/GenBank/DDBJ databases">
        <title>Evolution of Biomass-Degrading Anaerobic Consortia Revealed by Metagenomics.</title>
        <authorList>
            <person name="Peng X."/>
        </authorList>
    </citation>
    <scope>NUCLEOTIDE SEQUENCE</scope>
    <source>
        <strain evidence="2">SIG140</strain>
    </source>
</reference>
<dbReference type="GO" id="GO:0016757">
    <property type="term" value="F:glycosyltransferase activity"/>
    <property type="evidence" value="ECO:0007669"/>
    <property type="project" value="InterPro"/>
</dbReference>
<dbReference type="Pfam" id="PF00534">
    <property type="entry name" value="Glycos_transf_1"/>
    <property type="match status" value="1"/>
</dbReference>
<dbReference type="PANTHER" id="PTHR12526:SF630">
    <property type="entry name" value="GLYCOSYLTRANSFERASE"/>
    <property type="match status" value="1"/>
</dbReference>
<evidence type="ECO:0000259" key="1">
    <source>
        <dbReference type="Pfam" id="PF00534"/>
    </source>
</evidence>
<organism evidence="2 3">
    <name type="scientific">Xylanibacter ruminicola</name>
    <name type="common">Prevotella ruminicola</name>
    <dbReference type="NCBI Taxonomy" id="839"/>
    <lineage>
        <taxon>Bacteria</taxon>
        <taxon>Pseudomonadati</taxon>
        <taxon>Bacteroidota</taxon>
        <taxon>Bacteroidia</taxon>
        <taxon>Bacteroidales</taxon>
        <taxon>Prevotellaceae</taxon>
        <taxon>Xylanibacter</taxon>
    </lineage>
</organism>